<dbReference type="GO" id="GO:0060213">
    <property type="term" value="P:positive regulation of nuclear-transcribed mRNA poly(A) tail shortening"/>
    <property type="evidence" value="ECO:0007669"/>
    <property type="project" value="TreeGrafter"/>
</dbReference>
<dbReference type="GO" id="GO:0045948">
    <property type="term" value="P:positive regulation of translational initiation"/>
    <property type="evidence" value="ECO:0007669"/>
    <property type="project" value="TreeGrafter"/>
</dbReference>
<evidence type="ECO:0000256" key="3">
    <source>
        <dbReference type="ARBA" id="ARBA00015928"/>
    </source>
</evidence>
<keyword evidence="11" id="KW-1185">Reference proteome</keyword>
<dbReference type="WBParaSite" id="SCUD_0000961601-mRNA-1">
    <property type="protein sequence ID" value="SCUD_0000961601-mRNA-1"/>
    <property type="gene ID" value="SCUD_0000961601"/>
</dbReference>
<dbReference type="AlphaFoldDB" id="A0A183K3P8"/>
<dbReference type="CDD" id="cd04329">
    <property type="entry name" value="RNAP_II_Rpb7_N"/>
    <property type="match status" value="1"/>
</dbReference>
<evidence type="ECO:0000313" key="11">
    <source>
        <dbReference type="Proteomes" id="UP000279833"/>
    </source>
</evidence>
<gene>
    <name evidence="10" type="ORF">SCUD_LOCUS9616</name>
</gene>
<dbReference type="Gene3D" id="3.30.1490.120">
    <property type="entry name" value="RNA polymerase Rpb7-like, N-terminal domain"/>
    <property type="match status" value="1"/>
</dbReference>
<dbReference type="Gene3D" id="2.40.50.140">
    <property type="entry name" value="Nucleic acid-binding proteins"/>
    <property type="match status" value="1"/>
</dbReference>
<dbReference type="EMBL" id="UZAK01033325">
    <property type="protein sequence ID" value="VDP36325.1"/>
    <property type="molecule type" value="Genomic_DNA"/>
</dbReference>
<dbReference type="SUPFAM" id="SSF50249">
    <property type="entry name" value="Nucleic acid-binding proteins"/>
    <property type="match status" value="1"/>
</dbReference>
<dbReference type="GO" id="GO:0006367">
    <property type="term" value="P:transcription initiation at RNA polymerase II promoter"/>
    <property type="evidence" value="ECO:0007669"/>
    <property type="project" value="TreeGrafter"/>
</dbReference>
<evidence type="ECO:0000256" key="4">
    <source>
        <dbReference type="ARBA" id="ARBA00022478"/>
    </source>
</evidence>
<organism evidence="12">
    <name type="scientific">Schistosoma curassoni</name>
    <dbReference type="NCBI Taxonomy" id="6186"/>
    <lineage>
        <taxon>Eukaryota</taxon>
        <taxon>Metazoa</taxon>
        <taxon>Spiralia</taxon>
        <taxon>Lophotrochozoa</taxon>
        <taxon>Platyhelminthes</taxon>
        <taxon>Trematoda</taxon>
        <taxon>Digenea</taxon>
        <taxon>Strigeidida</taxon>
        <taxon>Schistosomatoidea</taxon>
        <taxon>Schistosomatidae</taxon>
        <taxon>Schistosoma</taxon>
    </lineage>
</organism>
<dbReference type="FunFam" id="3.30.1490.120:FF:000001">
    <property type="entry name" value="DNA-directed RNA polymerase II subunit RPB7"/>
    <property type="match status" value="1"/>
</dbReference>
<dbReference type="GO" id="GO:0031369">
    <property type="term" value="F:translation initiation factor binding"/>
    <property type="evidence" value="ECO:0007669"/>
    <property type="project" value="TreeGrafter"/>
</dbReference>
<reference evidence="12" key="1">
    <citation type="submission" date="2016-06" db="UniProtKB">
        <authorList>
            <consortium name="WormBaseParasite"/>
        </authorList>
    </citation>
    <scope>IDENTIFICATION</scope>
</reference>
<dbReference type="Pfam" id="PF03876">
    <property type="entry name" value="SHS2_Rpb7-N"/>
    <property type="match status" value="1"/>
</dbReference>
<evidence type="ECO:0000259" key="8">
    <source>
        <dbReference type="Pfam" id="PF00575"/>
    </source>
</evidence>
<evidence type="ECO:0000259" key="9">
    <source>
        <dbReference type="Pfam" id="PF03876"/>
    </source>
</evidence>
<comment type="subcellular location">
    <subcellularLocation>
        <location evidence="1">Nucleus</location>
    </subcellularLocation>
</comment>
<dbReference type="InterPro" id="IPR005576">
    <property type="entry name" value="Rpb7-like_N"/>
</dbReference>
<dbReference type="STRING" id="6186.A0A183K3P8"/>
<dbReference type="InterPro" id="IPR036898">
    <property type="entry name" value="RNA_pol_Rpb7-like_N_sf"/>
</dbReference>
<evidence type="ECO:0000256" key="5">
    <source>
        <dbReference type="ARBA" id="ARBA00023163"/>
    </source>
</evidence>
<reference evidence="10 11" key="2">
    <citation type="submission" date="2018-11" db="EMBL/GenBank/DDBJ databases">
        <authorList>
            <consortium name="Pathogen Informatics"/>
        </authorList>
    </citation>
    <scope>NUCLEOTIDE SEQUENCE [LARGE SCALE GENOMIC DNA]</scope>
    <source>
        <strain evidence="10">Dakar</strain>
        <strain evidence="11">Dakar, Senegal</strain>
    </source>
</reference>
<feature type="domain" description="RNA polymerase Rpb7-like N-terminal" evidence="9">
    <location>
        <begin position="35"/>
        <end position="89"/>
    </location>
</feature>
<evidence type="ECO:0000313" key="10">
    <source>
        <dbReference type="EMBL" id="VDP36325.1"/>
    </source>
</evidence>
<dbReference type="InterPro" id="IPR045113">
    <property type="entry name" value="Rpb7-like"/>
</dbReference>
<dbReference type="Pfam" id="PF00575">
    <property type="entry name" value="S1"/>
    <property type="match status" value="1"/>
</dbReference>
<dbReference type="Proteomes" id="UP000279833">
    <property type="component" value="Unassembled WGS sequence"/>
</dbReference>
<dbReference type="InterPro" id="IPR003029">
    <property type="entry name" value="S1_domain"/>
</dbReference>
<evidence type="ECO:0000256" key="1">
    <source>
        <dbReference type="ARBA" id="ARBA00004123"/>
    </source>
</evidence>
<evidence type="ECO:0000256" key="7">
    <source>
        <dbReference type="ARBA" id="ARBA00073912"/>
    </source>
</evidence>
<evidence type="ECO:0000256" key="2">
    <source>
        <dbReference type="ARBA" id="ARBA00009307"/>
    </source>
</evidence>
<dbReference type="SUPFAM" id="SSF88798">
    <property type="entry name" value="N-terminal, heterodimerisation domain of RBP7 (RpoE)"/>
    <property type="match status" value="1"/>
</dbReference>
<dbReference type="FunFam" id="2.40.50.140:FF:000043">
    <property type="entry name" value="DNA-directed RNA polymerase II subunit RPB7"/>
    <property type="match status" value="1"/>
</dbReference>
<dbReference type="PANTHER" id="PTHR12709">
    <property type="entry name" value="DNA-DIRECTED RNA POLYMERASE II, III"/>
    <property type="match status" value="1"/>
</dbReference>
<dbReference type="GO" id="GO:0003697">
    <property type="term" value="F:single-stranded DNA binding"/>
    <property type="evidence" value="ECO:0007669"/>
    <property type="project" value="TreeGrafter"/>
</dbReference>
<evidence type="ECO:0000313" key="12">
    <source>
        <dbReference type="WBParaSite" id="SCUD_0000961601-mRNA-1"/>
    </source>
</evidence>
<feature type="domain" description="S1 motif" evidence="8">
    <location>
        <begin position="104"/>
        <end position="185"/>
    </location>
</feature>
<protein>
    <recommendedName>
        <fullName evidence="3">DNA-directed RNA polymerase II subunit RPB7</fullName>
    </recommendedName>
    <alternativeName>
        <fullName evidence="7">DNA-directed RNA polymerase II subunit rpb7</fullName>
    </alternativeName>
</protein>
<keyword evidence="4" id="KW-0240">DNA-directed RNA polymerase</keyword>
<dbReference type="InterPro" id="IPR012340">
    <property type="entry name" value="NA-bd_OB-fold"/>
</dbReference>
<sequence length="205" mass="23107">MAVAADEICEMAIIISFEIYNFRPSSHFKIKLEHEILLHPKYFGPNLTETVKTKLFSDVEGTCSGKYGFIIAVTNIEHIGAGIIQPNRGFVQYRIVYRAIVYRPFKGEVVDAIVTQVTKVGVFAEAGPLTIFISKYSVPSNIKFEGAETTTDGLNDEDEEETQTVQIEDRIRIRIIGLRVDASDIVSFAYFKDFIQCNQHCLNSK</sequence>
<keyword evidence="5" id="KW-0804">Transcription</keyword>
<keyword evidence="6" id="KW-0539">Nucleus</keyword>
<accession>A0A183K3P8</accession>
<name>A0A183K3P8_9TREM</name>
<comment type="similarity">
    <text evidence="2">Belongs to the eukaryotic RPB7/RPC8 RNA polymerase subunit family.</text>
</comment>
<dbReference type="GO" id="GO:0005665">
    <property type="term" value="C:RNA polymerase II, core complex"/>
    <property type="evidence" value="ECO:0007669"/>
    <property type="project" value="TreeGrafter"/>
</dbReference>
<dbReference type="GO" id="GO:0000932">
    <property type="term" value="C:P-body"/>
    <property type="evidence" value="ECO:0007669"/>
    <property type="project" value="TreeGrafter"/>
</dbReference>
<dbReference type="PANTHER" id="PTHR12709:SF4">
    <property type="entry name" value="DNA-DIRECTED RNA POLYMERASE II SUBUNIT RPB7"/>
    <property type="match status" value="1"/>
</dbReference>
<evidence type="ECO:0000256" key="6">
    <source>
        <dbReference type="ARBA" id="ARBA00023242"/>
    </source>
</evidence>
<dbReference type="GO" id="GO:0003727">
    <property type="term" value="F:single-stranded RNA binding"/>
    <property type="evidence" value="ECO:0007669"/>
    <property type="project" value="TreeGrafter"/>
</dbReference>
<proteinExistence type="inferred from homology"/>